<organism evidence="2 3">
    <name type="scientific">Sphagnurus paluster</name>
    <dbReference type="NCBI Taxonomy" id="117069"/>
    <lineage>
        <taxon>Eukaryota</taxon>
        <taxon>Fungi</taxon>
        <taxon>Dikarya</taxon>
        <taxon>Basidiomycota</taxon>
        <taxon>Agaricomycotina</taxon>
        <taxon>Agaricomycetes</taxon>
        <taxon>Agaricomycetidae</taxon>
        <taxon>Agaricales</taxon>
        <taxon>Tricholomatineae</taxon>
        <taxon>Lyophyllaceae</taxon>
        <taxon>Sphagnurus</taxon>
    </lineage>
</organism>
<reference evidence="2" key="2">
    <citation type="submission" date="2021-10" db="EMBL/GenBank/DDBJ databases">
        <title>Phylogenomics reveals ancestral predisposition of the termite-cultivated fungus Termitomyces towards a domesticated lifestyle.</title>
        <authorList>
            <person name="Auxier B."/>
            <person name="Grum-Grzhimaylo A."/>
            <person name="Cardenas M.E."/>
            <person name="Lodge J.D."/>
            <person name="Laessoe T."/>
            <person name="Pedersen O."/>
            <person name="Smith M.E."/>
            <person name="Kuyper T.W."/>
            <person name="Franco-Molano E.A."/>
            <person name="Baroni T.J."/>
            <person name="Aanen D.K."/>
        </authorList>
    </citation>
    <scope>NUCLEOTIDE SEQUENCE</scope>
    <source>
        <strain evidence="2">D49</strain>
    </source>
</reference>
<reference evidence="2" key="1">
    <citation type="submission" date="2021-02" db="EMBL/GenBank/DDBJ databases">
        <authorList>
            <person name="Nieuwenhuis M."/>
            <person name="Van De Peppel L.J.J."/>
        </authorList>
    </citation>
    <scope>NUCLEOTIDE SEQUENCE</scope>
    <source>
        <strain evidence="2">D49</strain>
    </source>
</reference>
<sequence>MPLKAATLPNCQPVKNAVSILHHVAFSSTSLLFFFCVRAIFLQKKIVVACFFVLWSGVLGASIAVTPSGKVAHLEPTQYCKETALKPSASVAPIMLAVNDTFVFLAISWRLLSGVQLEPPTPEKKSLLGMVLGNYISDFSRKLLQDGQIYYLVTVTSNIINAVINCTHAVPIAYRLMFTIFNVVLANIMACRVYRHTKFGDSSEKTISTRWLSAQMNRFDPENGLVPIRFTPAHQGQAMDYDSATEVAHEMGPIVTQKISLVVDDATGEALHAEGLIASTSGQSQTATTSHE</sequence>
<dbReference type="EMBL" id="JABCKI010000133">
    <property type="protein sequence ID" value="KAG5652370.1"/>
    <property type="molecule type" value="Genomic_DNA"/>
</dbReference>
<evidence type="ECO:0000313" key="2">
    <source>
        <dbReference type="EMBL" id="KAG5652370.1"/>
    </source>
</evidence>
<evidence type="ECO:0000313" key="3">
    <source>
        <dbReference type="Proteomes" id="UP000717328"/>
    </source>
</evidence>
<dbReference type="AlphaFoldDB" id="A0A9P7GN90"/>
<feature type="transmembrane region" description="Helical" evidence="1">
    <location>
        <begin position="20"/>
        <end position="41"/>
    </location>
</feature>
<keyword evidence="1" id="KW-0472">Membrane</keyword>
<keyword evidence="1" id="KW-0812">Transmembrane</keyword>
<protein>
    <submittedName>
        <fullName evidence="2">Uncharacterized protein</fullName>
    </submittedName>
</protein>
<comment type="caution">
    <text evidence="2">The sequence shown here is derived from an EMBL/GenBank/DDBJ whole genome shotgun (WGS) entry which is preliminary data.</text>
</comment>
<proteinExistence type="predicted"/>
<evidence type="ECO:0000256" key="1">
    <source>
        <dbReference type="SAM" id="Phobius"/>
    </source>
</evidence>
<keyword evidence="3" id="KW-1185">Reference proteome</keyword>
<accession>A0A9P7GN90</accession>
<dbReference type="Proteomes" id="UP000717328">
    <property type="component" value="Unassembled WGS sequence"/>
</dbReference>
<name>A0A9P7GN90_9AGAR</name>
<feature type="transmembrane region" description="Helical" evidence="1">
    <location>
        <begin position="91"/>
        <end position="112"/>
    </location>
</feature>
<gene>
    <name evidence="2" type="ORF">H0H81_005232</name>
</gene>
<dbReference type="OrthoDB" id="3038990at2759"/>
<feature type="transmembrane region" description="Helical" evidence="1">
    <location>
        <begin position="149"/>
        <end position="170"/>
    </location>
</feature>
<feature type="transmembrane region" description="Helical" evidence="1">
    <location>
        <begin position="46"/>
        <end position="65"/>
    </location>
</feature>
<keyword evidence="1" id="KW-1133">Transmembrane helix</keyword>